<dbReference type="Pfam" id="PF04143">
    <property type="entry name" value="Sulf_transp"/>
    <property type="match status" value="2"/>
</dbReference>
<evidence type="ECO:0000256" key="6">
    <source>
        <dbReference type="ARBA" id="ARBA00022989"/>
    </source>
</evidence>
<reference evidence="10 11" key="1">
    <citation type="submission" date="2016-01" db="EMBL/GenBank/DDBJ databases">
        <title>Whole genome sequencing of Bhargavaea cecembensis T14.</title>
        <authorList>
            <person name="Hong K.W."/>
        </authorList>
    </citation>
    <scope>NUCLEOTIDE SEQUENCE [LARGE SCALE GENOMIC DNA]</scope>
    <source>
        <strain evidence="10 11">T14</strain>
    </source>
</reference>
<gene>
    <name evidence="10" type="ORF">AV656_09015</name>
</gene>
<keyword evidence="4" id="KW-0997">Cell inner membrane</keyword>
<dbReference type="RefSeq" id="WP_063181141.1">
    <property type="nucleotide sequence ID" value="NZ_LQNT01000009.1"/>
</dbReference>
<comment type="caution">
    <text evidence="10">The sequence shown here is derived from an EMBL/GenBank/DDBJ whole genome shotgun (WGS) entry which is preliminary data.</text>
</comment>
<dbReference type="EMBL" id="LQNT01000009">
    <property type="protein sequence ID" value="KZE39026.1"/>
    <property type="molecule type" value="Genomic_DNA"/>
</dbReference>
<evidence type="ECO:0000256" key="2">
    <source>
        <dbReference type="ARBA" id="ARBA00022448"/>
    </source>
</evidence>
<dbReference type="Proteomes" id="UP000076490">
    <property type="component" value="Unassembled WGS sequence"/>
</dbReference>
<feature type="transmembrane region" description="Helical" evidence="9">
    <location>
        <begin position="142"/>
        <end position="164"/>
    </location>
</feature>
<keyword evidence="5 9" id="KW-0812">Transmembrane</keyword>
<feature type="transmembrane region" description="Helical" evidence="9">
    <location>
        <begin position="194"/>
        <end position="211"/>
    </location>
</feature>
<protein>
    <recommendedName>
        <fullName evidence="12">YeeE/YedE family protein</fullName>
    </recommendedName>
</protein>
<feature type="transmembrane region" description="Helical" evidence="9">
    <location>
        <begin position="284"/>
        <end position="306"/>
    </location>
</feature>
<feature type="transmembrane region" description="Helical" evidence="9">
    <location>
        <begin position="357"/>
        <end position="381"/>
    </location>
</feature>
<evidence type="ECO:0000256" key="7">
    <source>
        <dbReference type="ARBA" id="ARBA00023136"/>
    </source>
</evidence>
<evidence type="ECO:0000256" key="9">
    <source>
        <dbReference type="SAM" id="Phobius"/>
    </source>
</evidence>
<evidence type="ECO:0000256" key="4">
    <source>
        <dbReference type="ARBA" id="ARBA00022519"/>
    </source>
</evidence>
<dbReference type="NCBIfam" id="NF033796">
    <property type="entry name" value="selen_YedE_FdhT"/>
    <property type="match status" value="1"/>
</dbReference>
<comment type="subcellular location">
    <subcellularLocation>
        <location evidence="1">Cell inner membrane</location>
        <topology evidence="1">Multi-pass membrane protein</topology>
    </subcellularLocation>
</comment>
<evidence type="ECO:0000313" key="10">
    <source>
        <dbReference type="EMBL" id="KZE39026.1"/>
    </source>
</evidence>
<feature type="transmembrane region" description="Helical" evidence="9">
    <location>
        <begin position="12"/>
        <end position="32"/>
    </location>
</feature>
<keyword evidence="3" id="KW-1003">Cell membrane</keyword>
<feature type="transmembrane region" description="Helical" evidence="9">
    <location>
        <begin position="80"/>
        <end position="99"/>
    </location>
</feature>
<feature type="transmembrane region" description="Helical" evidence="9">
    <location>
        <begin position="318"/>
        <end position="337"/>
    </location>
</feature>
<sequence>MKTLYNRVFEQYWNPMMALVLAGVFSAAYFALTGTVWAVTGEFTRLGGHVVEFFGGDVSGWAYFDLVHLEGSTFARSDGWIVWGMLIGALITVLLANNFKIRTPKQKRRYAQGLIGGTIAGFGARLAMGCNLAAFFTGVPQFSFHSWIFIVATGVGTFAGVKVAKTKWWKGKPKLMKGGPAPVTKREKRVIQPYVGGLVALLYTGLIVWFFATGKPVLGIAAIFGAIFGILIERGQICFTSAFRDLWLTGRTLMAKAIVIAMAVSSVLTIFVIANYGMTPITQVASIGTFVGGFLFGLGIVLASSCETGMMYRLMEGQVLYLFVFAGNLIGVTLLAYSWDHLGVYNLLVAGGEKLNLIPAMGPGWAIIATLTMLAACYLFIDLYSKYKRGTLILPKGEKKIAS</sequence>
<dbReference type="PANTHER" id="PTHR30574">
    <property type="entry name" value="INNER MEMBRANE PROTEIN YEDE"/>
    <property type="match status" value="1"/>
</dbReference>
<dbReference type="GO" id="GO:0005886">
    <property type="term" value="C:plasma membrane"/>
    <property type="evidence" value="ECO:0007669"/>
    <property type="project" value="UniProtKB-SubCell"/>
</dbReference>
<evidence type="ECO:0000256" key="5">
    <source>
        <dbReference type="ARBA" id="ARBA00022692"/>
    </source>
</evidence>
<dbReference type="AlphaFoldDB" id="A0A163FPC3"/>
<evidence type="ECO:0000313" key="11">
    <source>
        <dbReference type="Proteomes" id="UP000076490"/>
    </source>
</evidence>
<comment type="similarity">
    <text evidence="8">Belongs to the TsuA/YedE (TC 9.B.102) family.</text>
</comment>
<evidence type="ECO:0008006" key="12">
    <source>
        <dbReference type="Google" id="ProtNLM"/>
    </source>
</evidence>
<dbReference type="InterPro" id="IPR007272">
    <property type="entry name" value="Sulf_transp_TsuA/YedE"/>
</dbReference>
<feature type="transmembrane region" description="Helical" evidence="9">
    <location>
        <begin position="217"/>
        <end position="232"/>
    </location>
</feature>
<evidence type="ECO:0000256" key="3">
    <source>
        <dbReference type="ARBA" id="ARBA00022475"/>
    </source>
</evidence>
<dbReference type="InterPro" id="IPR047732">
    <property type="entry name" value="YedE-like"/>
</dbReference>
<evidence type="ECO:0000256" key="1">
    <source>
        <dbReference type="ARBA" id="ARBA00004429"/>
    </source>
</evidence>
<keyword evidence="7 9" id="KW-0472">Membrane</keyword>
<accession>A0A163FPC3</accession>
<dbReference type="OrthoDB" id="9794165at2"/>
<dbReference type="PANTHER" id="PTHR30574:SF1">
    <property type="entry name" value="SULPHUR TRANSPORT DOMAIN-CONTAINING PROTEIN"/>
    <property type="match status" value="1"/>
</dbReference>
<proteinExistence type="inferred from homology"/>
<keyword evidence="2" id="KW-0813">Transport</keyword>
<keyword evidence="6 9" id="KW-1133">Transmembrane helix</keyword>
<organism evidence="10 11">
    <name type="scientific">Bhargavaea cecembensis</name>
    <dbReference type="NCBI Taxonomy" id="394098"/>
    <lineage>
        <taxon>Bacteria</taxon>
        <taxon>Bacillati</taxon>
        <taxon>Bacillota</taxon>
        <taxon>Bacilli</taxon>
        <taxon>Bacillales</taxon>
        <taxon>Caryophanaceae</taxon>
        <taxon>Bhargavaea</taxon>
    </lineage>
</organism>
<feature type="transmembrane region" description="Helical" evidence="9">
    <location>
        <begin position="111"/>
        <end position="136"/>
    </location>
</feature>
<name>A0A163FPC3_9BACL</name>
<feature type="transmembrane region" description="Helical" evidence="9">
    <location>
        <begin position="253"/>
        <end position="278"/>
    </location>
</feature>
<evidence type="ECO:0000256" key="8">
    <source>
        <dbReference type="ARBA" id="ARBA00035655"/>
    </source>
</evidence>